<dbReference type="AlphaFoldDB" id="A0A6C0BVI4"/>
<dbReference type="EMBL" id="MN739253">
    <property type="protein sequence ID" value="QHS95549.1"/>
    <property type="molecule type" value="Genomic_DNA"/>
</dbReference>
<protein>
    <submittedName>
        <fullName evidence="1">Uncharacterized protein</fullName>
    </submittedName>
</protein>
<organism evidence="1">
    <name type="scientific">viral metagenome</name>
    <dbReference type="NCBI Taxonomy" id="1070528"/>
    <lineage>
        <taxon>unclassified sequences</taxon>
        <taxon>metagenomes</taxon>
        <taxon>organismal metagenomes</taxon>
    </lineage>
</organism>
<proteinExistence type="predicted"/>
<sequence length="76" mass="9123">MDSFTEWYVCFPVNYTFQNKLRCVKTNPRVIDNNELKKDSKLVPVCKFQPKFMKEFMLKHKYYCDTKASVETDLKA</sequence>
<reference evidence="1" key="1">
    <citation type="journal article" date="2020" name="Nature">
        <title>Giant virus diversity and host interactions through global metagenomics.</title>
        <authorList>
            <person name="Schulz F."/>
            <person name="Roux S."/>
            <person name="Paez-Espino D."/>
            <person name="Jungbluth S."/>
            <person name="Walsh D.A."/>
            <person name="Denef V.J."/>
            <person name="McMahon K.D."/>
            <person name="Konstantinidis K.T."/>
            <person name="Eloe-Fadrosh E.A."/>
            <person name="Kyrpides N.C."/>
            <person name="Woyke T."/>
        </authorList>
    </citation>
    <scope>NUCLEOTIDE SEQUENCE</scope>
    <source>
        <strain evidence="1">GVMAG-M-3300018868-6</strain>
    </source>
</reference>
<accession>A0A6C0BVI4</accession>
<name>A0A6C0BVI4_9ZZZZ</name>
<evidence type="ECO:0000313" key="1">
    <source>
        <dbReference type="EMBL" id="QHS95549.1"/>
    </source>
</evidence>